<keyword evidence="2" id="KW-1185">Reference proteome</keyword>
<dbReference type="AlphaFoldDB" id="A0AAF0DB77"/>
<protein>
    <submittedName>
        <fullName evidence="1">Uncharacterized protein</fullName>
    </submittedName>
</protein>
<dbReference type="EMBL" id="CP120627">
    <property type="protein sequence ID" value="WEW55284.1"/>
    <property type="molecule type" value="Genomic_DNA"/>
</dbReference>
<reference evidence="1" key="1">
    <citation type="submission" date="2023-03" db="EMBL/GenBank/DDBJ databases">
        <title>Emydomyces testavorans Genome Sequence.</title>
        <authorList>
            <person name="Hoyer L."/>
        </authorList>
    </citation>
    <scope>NUCLEOTIDE SEQUENCE</scope>
    <source>
        <strain evidence="1">16-2883</strain>
    </source>
</reference>
<organism evidence="1 2">
    <name type="scientific">Emydomyces testavorans</name>
    <dbReference type="NCBI Taxonomy" id="2070801"/>
    <lineage>
        <taxon>Eukaryota</taxon>
        <taxon>Fungi</taxon>
        <taxon>Dikarya</taxon>
        <taxon>Ascomycota</taxon>
        <taxon>Pezizomycotina</taxon>
        <taxon>Eurotiomycetes</taxon>
        <taxon>Eurotiomycetidae</taxon>
        <taxon>Onygenales</taxon>
        <taxon>Nannizziopsiaceae</taxon>
        <taxon>Emydomyces</taxon>
    </lineage>
</organism>
<dbReference type="Proteomes" id="UP001219355">
    <property type="component" value="Chromosome 1"/>
</dbReference>
<accession>A0AAF0DB77</accession>
<evidence type="ECO:0000313" key="1">
    <source>
        <dbReference type="EMBL" id="WEW55284.1"/>
    </source>
</evidence>
<gene>
    <name evidence="1" type="ORF">PRK78_000713</name>
</gene>
<name>A0AAF0DB77_9EURO</name>
<proteinExistence type="predicted"/>
<sequence length="152" mass="17022">MTNAQRHADESTEQYSDCFKALTSATIAGLPEVLAASDKEAGADNEWADLRQTIPVHSLMKTDWQGTTRLGTQSFAFRASHSGRCAEHNCGSWTLHDWIQWEAIRCNLKLLMDYHDMRSLVTLSPMPNFPMIPSLIRDEHSIEVKAMDSLGG</sequence>
<evidence type="ECO:0000313" key="2">
    <source>
        <dbReference type="Proteomes" id="UP001219355"/>
    </source>
</evidence>